<reference evidence="4" key="1">
    <citation type="submission" date="2021-02" db="EMBL/GenBank/DDBJ databases">
        <title>Sulfurospirillum tamanensis sp. nov.</title>
        <authorList>
            <person name="Merkel A.Y."/>
        </authorList>
    </citation>
    <scope>NUCLEOTIDE SEQUENCE [LARGE SCALE GENOMIC DNA]</scope>
    <source>
        <strain evidence="4">T05b</strain>
    </source>
</reference>
<proteinExistence type="inferred from homology"/>
<dbReference type="EMBL" id="JAFHKK010000018">
    <property type="protein sequence ID" value="MBN2964854.1"/>
    <property type="molecule type" value="Genomic_DNA"/>
</dbReference>
<organism evidence="3 4">
    <name type="scientific">Sulfurospirillum tamanense</name>
    <dbReference type="NCBI Taxonomy" id="2813362"/>
    <lineage>
        <taxon>Bacteria</taxon>
        <taxon>Pseudomonadati</taxon>
        <taxon>Campylobacterota</taxon>
        <taxon>Epsilonproteobacteria</taxon>
        <taxon>Campylobacterales</taxon>
        <taxon>Sulfurospirillaceae</taxon>
        <taxon>Sulfurospirillum</taxon>
    </lineage>
</organism>
<evidence type="ECO:0000313" key="4">
    <source>
        <dbReference type="Proteomes" id="UP000703590"/>
    </source>
</evidence>
<dbReference type="Gene3D" id="3.40.1390.30">
    <property type="entry name" value="NIF3 (NGG1p interacting factor 3)-like"/>
    <property type="match status" value="2"/>
</dbReference>
<dbReference type="Pfam" id="PF01784">
    <property type="entry name" value="DUF34_NIF3"/>
    <property type="match status" value="1"/>
</dbReference>
<reference evidence="3 4" key="3">
    <citation type="submission" date="2021-02" db="EMBL/GenBank/DDBJ databases">
        <authorList>
            <person name="Merkel A.Y."/>
        </authorList>
    </citation>
    <scope>NUCLEOTIDE SEQUENCE [LARGE SCALE GENOMIC DNA]</scope>
    <source>
        <strain evidence="3 4">T05b</strain>
    </source>
</reference>
<gene>
    <name evidence="3" type="ORF">JWV37_08675</name>
</gene>
<accession>A0ABS2WUJ1</accession>
<evidence type="ECO:0000256" key="1">
    <source>
        <dbReference type="ARBA" id="ARBA00006964"/>
    </source>
</evidence>
<reference evidence="3 4" key="2">
    <citation type="submission" date="2021-02" db="EMBL/GenBank/DDBJ databases">
        <title>Sulfurospirillum tamanensis sp. nov.</title>
        <authorList>
            <person name="Frolova A."/>
            <person name="Merkel A."/>
            <person name="Slobodkin A."/>
        </authorList>
    </citation>
    <scope>NUCLEOTIDE SEQUENCE [LARGE SCALE GENOMIC DNA]</scope>
    <source>
        <strain evidence="3 4">T05b</strain>
    </source>
</reference>
<comment type="similarity">
    <text evidence="1">Belongs to the GTP cyclohydrolase I type 2/NIF3 family.</text>
</comment>
<dbReference type="InterPro" id="IPR036069">
    <property type="entry name" value="DUF34/NIF3_sf"/>
</dbReference>
<name>A0ABS2WUJ1_9BACT</name>
<dbReference type="RefSeq" id="WP_205459423.1">
    <property type="nucleotide sequence ID" value="NZ_JAFHKK010000018.1"/>
</dbReference>
<dbReference type="SUPFAM" id="SSF102705">
    <property type="entry name" value="NIF3 (NGG1p interacting factor 3)-like"/>
    <property type="match status" value="1"/>
</dbReference>
<comment type="caution">
    <text evidence="3">The sequence shown here is derived from an EMBL/GenBank/DDBJ whole genome shotgun (WGS) entry which is preliminary data.</text>
</comment>
<dbReference type="PANTHER" id="PTHR13799">
    <property type="entry name" value="NGG1 INTERACTING FACTOR 3"/>
    <property type="match status" value="1"/>
</dbReference>
<evidence type="ECO:0000313" key="3">
    <source>
        <dbReference type="EMBL" id="MBN2964854.1"/>
    </source>
</evidence>
<keyword evidence="4" id="KW-1185">Reference proteome</keyword>
<keyword evidence="2" id="KW-0479">Metal-binding</keyword>
<dbReference type="Proteomes" id="UP000703590">
    <property type="component" value="Unassembled WGS sequence"/>
</dbReference>
<protein>
    <submittedName>
        <fullName evidence="3">Nif3-like dinuclear metal center hexameric protein</fullName>
    </submittedName>
</protein>
<sequence>MKLGEIYVHLDTLSPFATQEAWDNSGLLVGAQDDEVHAVCLCLDVDEHVLQSVPDGTLIIAHHPLIFKGLKAFDTAYYPASLLKTMLKRNISLIAMHTNIDKSHLNRYVCEQVFGLKVISQEEYLCLCHFEGDFEALALHVKNSLGVSQVRAVPKEGAVETVAVTTGSGGDFIGRVKASCFLTGDIKYHHAMEAKANGLGLIDIGHFESERYFGEVLAPYLKNFPLKVIMSNSKNPFTII</sequence>
<dbReference type="NCBIfam" id="TIGR00486">
    <property type="entry name" value="YbgI_SA1388"/>
    <property type="match status" value="1"/>
</dbReference>
<evidence type="ECO:0000256" key="2">
    <source>
        <dbReference type="ARBA" id="ARBA00022723"/>
    </source>
</evidence>
<dbReference type="PANTHER" id="PTHR13799:SF14">
    <property type="entry name" value="GTP CYCLOHYDROLASE 1 TYPE 2 HOMOLOG"/>
    <property type="match status" value="1"/>
</dbReference>
<dbReference type="InterPro" id="IPR002678">
    <property type="entry name" value="DUF34/NIF3"/>
</dbReference>